<keyword evidence="3" id="KW-0808">Transferase</keyword>
<dbReference type="SUPFAM" id="SSF56112">
    <property type="entry name" value="Protein kinase-like (PK-like)"/>
    <property type="match status" value="1"/>
</dbReference>
<evidence type="ECO:0000256" key="4">
    <source>
        <dbReference type="ARBA" id="ARBA00022692"/>
    </source>
</evidence>
<dbReference type="FunFam" id="3.30.200.20:FF:000178">
    <property type="entry name" value="serine/threonine-protein kinase PBS1-like"/>
    <property type="match status" value="1"/>
</dbReference>
<dbReference type="AlphaFoldDB" id="A0A6P5YAR3"/>
<dbReference type="KEGG" id="dzi:111290449"/>
<accession>A0A6P5YAR3</accession>
<dbReference type="GeneID" id="111290449"/>
<dbReference type="PROSITE" id="PS00108">
    <property type="entry name" value="PROTEIN_KINASE_ST"/>
    <property type="match status" value="1"/>
</dbReference>
<dbReference type="Pfam" id="PF13947">
    <property type="entry name" value="GUB_WAK_bind"/>
    <property type="match status" value="1"/>
</dbReference>
<evidence type="ECO:0000256" key="9">
    <source>
        <dbReference type="ARBA" id="ARBA00022989"/>
    </source>
</evidence>
<keyword evidence="6 12" id="KW-0547">Nucleotide-binding</keyword>
<evidence type="ECO:0000256" key="11">
    <source>
        <dbReference type="ARBA" id="ARBA00023180"/>
    </source>
</evidence>
<protein>
    <submittedName>
        <fullName evidence="17">Rust resistance kinase Lr10-like</fullName>
    </submittedName>
</protein>
<dbReference type="Gene3D" id="3.30.200.20">
    <property type="entry name" value="Phosphorylase Kinase, domain 1"/>
    <property type="match status" value="1"/>
</dbReference>
<dbReference type="RefSeq" id="XP_022737492.1">
    <property type="nucleotide sequence ID" value="XM_022881757.1"/>
</dbReference>
<comment type="subcellular location">
    <subcellularLocation>
        <location evidence="1">Membrane</location>
        <topology evidence="1">Single-pass type I membrane protein</topology>
    </subcellularLocation>
</comment>
<gene>
    <name evidence="17" type="primary">LOC111290449</name>
</gene>
<keyword evidence="4 13" id="KW-0812">Transmembrane</keyword>
<keyword evidence="7" id="KW-0418">Kinase</keyword>
<evidence type="ECO:0000313" key="16">
    <source>
        <dbReference type="Proteomes" id="UP000515121"/>
    </source>
</evidence>
<dbReference type="InterPro" id="IPR000719">
    <property type="entry name" value="Prot_kinase_dom"/>
</dbReference>
<evidence type="ECO:0000256" key="13">
    <source>
        <dbReference type="SAM" id="Phobius"/>
    </source>
</evidence>
<dbReference type="GO" id="GO:0030247">
    <property type="term" value="F:polysaccharide binding"/>
    <property type="evidence" value="ECO:0007669"/>
    <property type="project" value="InterPro"/>
</dbReference>
<dbReference type="CDD" id="cd14066">
    <property type="entry name" value="STKc_IRAK"/>
    <property type="match status" value="1"/>
</dbReference>
<dbReference type="SMART" id="SM00220">
    <property type="entry name" value="S_TKc"/>
    <property type="match status" value="1"/>
</dbReference>
<feature type="transmembrane region" description="Helical" evidence="13">
    <location>
        <begin position="258"/>
        <end position="281"/>
    </location>
</feature>
<evidence type="ECO:0000256" key="1">
    <source>
        <dbReference type="ARBA" id="ARBA00004479"/>
    </source>
</evidence>
<keyword evidence="9 13" id="KW-1133">Transmembrane helix</keyword>
<proteinExistence type="predicted"/>
<evidence type="ECO:0000313" key="17">
    <source>
        <dbReference type="RefSeq" id="XP_022737492.1"/>
    </source>
</evidence>
<evidence type="ECO:0000256" key="5">
    <source>
        <dbReference type="ARBA" id="ARBA00022729"/>
    </source>
</evidence>
<dbReference type="PANTHER" id="PTHR27009">
    <property type="entry name" value="RUST RESISTANCE KINASE LR10-RELATED"/>
    <property type="match status" value="1"/>
</dbReference>
<dbReference type="PROSITE" id="PS50011">
    <property type="entry name" value="PROTEIN_KINASE_DOM"/>
    <property type="match status" value="1"/>
</dbReference>
<dbReference type="OrthoDB" id="547665at2759"/>
<dbReference type="Pfam" id="PF00069">
    <property type="entry name" value="Pkinase"/>
    <property type="match status" value="1"/>
</dbReference>
<evidence type="ECO:0000256" key="2">
    <source>
        <dbReference type="ARBA" id="ARBA00022527"/>
    </source>
</evidence>
<evidence type="ECO:0000256" key="14">
    <source>
        <dbReference type="SAM" id="SignalP"/>
    </source>
</evidence>
<feature type="binding site" evidence="12">
    <location>
        <position position="347"/>
    </location>
    <ligand>
        <name>ATP</name>
        <dbReference type="ChEBI" id="CHEBI:30616"/>
    </ligand>
</feature>
<reference evidence="17" key="1">
    <citation type="submission" date="2025-08" db="UniProtKB">
        <authorList>
            <consortium name="RefSeq"/>
        </authorList>
    </citation>
    <scope>IDENTIFICATION</scope>
    <source>
        <tissue evidence="17">Fruit stalk</tissue>
    </source>
</reference>
<evidence type="ECO:0000256" key="7">
    <source>
        <dbReference type="ARBA" id="ARBA00022777"/>
    </source>
</evidence>
<keyword evidence="16" id="KW-1185">Reference proteome</keyword>
<keyword evidence="11" id="KW-0325">Glycoprotein</keyword>
<dbReference type="InterPro" id="IPR008271">
    <property type="entry name" value="Ser/Thr_kinase_AS"/>
</dbReference>
<feature type="chain" id="PRO_5027640459" evidence="14">
    <location>
        <begin position="36"/>
        <end position="632"/>
    </location>
</feature>
<keyword evidence="2" id="KW-0723">Serine/threonine-protein kinase</keyword>
<dbReference type="InterPro" id="IPR025287">
    <property type="entry name" value="WAK_GUB"/>
</dbReference>
<name>A0A6P5YAR3_DURZI</name>
<dbReference type="InterPro" id="IPR011009">
    <property type="entry name" value="Kinase-like_dom_sf"/>
</dbReference>
<dbReference type="FunFam" id="1.10.510.10:FF:000590">
    <property type="entry name" value="PR5-like receptor kinase"/>
    <property type="match status" value="1"/>
</dbReference>
<feature type="signal peptide" evidence="14">
    <location>
        <begin position="1"/>
        <end position="35"/>
    </location>
</feature>
<dbReference type="InterPro" id="IPR045874">
    <property type="entry name" value="LRK10/LRL21-25-like"/>
</dbReference>
<evidence type="ECO:0000256" key="8">
    <source>
        <dbReference type="ARBA" id="ARBA00022840"/>
    </source>
</evidence>
<evidence type="ECO:0000256" key="6">
    <source>
        <dbReference type="ARBA" id="ARBA00022741"/>
    </source>
</evidence>
<dbReference type="PROSITE" id="PS00107">
    <property type="entry name" value="PROTEIN_KINASE_ATP"/>
    <property type="match status" value="1"/>
</dbReference>
<evidence type="ECO:0000256" key="12">
    <source>
        <dbReference type="PROSITE-ProRule" id="PRU10141"/>
    </source>
</evidence>
<feature type="domain" description="Protein kinase" evidence="15">
    <location>
        <begin position="319"/>
        <end position="605"/>
    </location>
</feature>
<dbReference type="GO" id="GO:0005524">
    <property type="term" value="F:ATP binding"/>
    <property type="evidence" value="ECO:0007669"/>
    <property type="project" value="UniProtKB-UniRule"/>
</dbReference>
<evidence type="ECO:0000256" key="3">
    <source>
        <dbReference type="ARBA" id="ARBA00022679"/>
    </source>
</evidence>
<evidence type="ECO:0000256" key="10">
    <source>
        <dbReference type="ARBA" id="ARBA00023136"/>
    </source>
</evidence>
<dbReference type="GO" id="GO:0016020">
    <property type="term" value="C:membrane"/>
    <property type="evidence" value="ECO:0007669"/>
    <property type="project" value="UniProtKB-SubCell"/>
</dbReference>
<keyword evidence="5 14" id="KW-0732">Signal</keyword>
<evidence type="ECO:0000259" key="15">
    <source>
        <dbReference type="PROSITE" id="PS50011"/>
    </source>
</evidence>
<dbReference type="Proteomes" id="UP000515121">
    <property type="component" value="Unplaced"/>
</dbReference>
<organism evidence="16 17">
    <name type="scientific">Durio zibethinus</name>
    <name type="common">Durian</name>
    <dbReference type="NCBI Taxonomy" id="66656"/>
    <lineage>
        <taxon>Eukaryota</taxon>
        <taxon>Viridiplantae</taxon>
        <taxon>Streptophyta</taxon>
        <taxon>Embryophyta</taxon>
        <taxon>Tracheophyta</taxon>
        <taxon>Spermatophyta</taxon>
        <taxon>Magnoliopsida</taxon>
        <taxon>eudicotyledons</taxon>
        <taxon>Gunneridae</taxon>
        <taxon>Pentapetalae</taxon>
        <taxon>rosids</taxon>
        <taxon>malvids</taxon>
        <taxon>Malvales</taxon>
        <taxon>Malvaceae</taxon>
        <taxon>Helicteroideae</taxon>
        <taxon>Durio</taxon>
    </lineage>
</organism>
<sequence>MGRYGPQSASGTENFVIMMVIYLFCFVLALNVAEAVSIQDDCKVKWCKDHEPPVRFPFRLQGLQSPHCGYPHPGFQLSCSENNQTMLKLPRSMKLLVKHIDYEAQRIHLYDPGRCPRRQLLDLNLSAFPFMYEQQSYGHQQVRPYRSFNSYTLFNCSSEDASLYRSYRVPCLSTPDSQIIAFDSDGYAYGKNLLNCSKIGNFSAAIPPDLIRFQLYWNKPNCRECEAQGRGCKLKSNSTQYTECSDIPRHHIGAQKGLTVAGVVLGSFIFATIAVGVGWALHLDKRKKESQLKIEKFLEDYRALKPSRYSYADIKRITNHFKDKLGQGGYGTVFKGRLSNDVLVAVKVLNNFKGNGEEFINEVGSMGRIHHVNVTRLVGFCADGYDRALVYEYLPNESLEKFIFAAKGGNRSLSWDKLHDIALGVAKGIEYLHQGCEQRILHFDIKPHNILLDHNFNPKISDFGLAKLCSKEQSAISMTTARGTMGYIAPEVLSRNFGNVSYKSDVYSFGMLLLEMVGGRKNIDLTVENTSQVYFPEWAYNRLDKGEELGIRIEDEEQTEMAKKLTIVGLWCIQWYPVDRPPMKVVVQMLEGDAKALTIPPNPFATTDQTKMGATLPRKPVNRELATISELE</sequence>
<keyword evidence="8 12" id="KW-0067">ATP-binding</keyword>
<dbReference type="Gene3D" id="1.10.510.10">
    <property type="entry name" value="Transferase(Phosphotransferase) domain 1"/>
    <property type="match status" value="1"/>
</dbReference>
<dbReference type="GO" id="GO:0004674">
    <property type="term" value="F:protein serine/threonine kinase activity"/>
    <property type="evidence" value="ECO:0007669"/>
    <property type="project" value="UniProtKB-KW"/>
</dbReference>
<keyword evidence="10 13" id="KW-0472">Membrane</keyword>
<dbReference type="InterPro" id="IPR017441">
    <property type="entry name" value="Protein_kinase_ATP_BS"/>
</dbReference>